<dbReference type="GO" id="GO:0004814">
    <property type="term" value="F:arginine-tRNA ligase activity"/>
    <property type="evidence" value="ECO:0007669"/>
    <property type="project" value="UniProtKB-EC"/>
</dbReference>
<dbReference type="InterPro" id="IPR036695">
    <property type="entry name" value="Arg-tRNA-synth_N_sf"/>
</dbReference>
<dbReference type="InterPro" id="IPR035684">
    <property type="entry name" value="ArgRS_core"/>
</dbReference>
<dbReference type="InterPro" id="IPR001202">
    <property type="entry name" value="WW_dom"/>
</dbReference>
<dbReference type="SUPFAM" id="SSF55190">
    <property type="entry name" value="Arginyl-tRNA synthetase (ArgRS), N-terminal 'additional' domain"/>
    <property type="match status" value="1"/>
</dbReference>
<evidence type="ECO:0000256" key="11">
    <source>
        <dbReference type="ARBA" id="ARBA00023015"/>
    </source>
</evidence>
<dbReference type="PRINTS" id="PR01038">
    <property type="entry name" value="TRNASYNTHARG"/>
</dbReference>
<feature type="coiled-coil region" evidence="17">
    <location>
        <begin position="293"/>
        <end position="327"/>
    </location>
</feature>
<dbReference type="Gene3D" id="2.20.70.10">
    <property type="match status" value="2"/>
</dbReference>
<dbReference type="InterPro" id="IPR008909">
    <property type="entry name" value="DALR_anticod-bd"/>
</dbReference>
<keyword evidence="9" id="KW-0067">ATP-binding</keyword>
<evidence type="ECO:0000256" key="4">
    <source>
        <dbReference type="ARBA" id="ARBA00022171"/>
    </source>
</evidence>
<dbReference type="PROSITE" id="PS00178">
    <property type="entry name" value="AA_TRNA_LIGASE_I"/>
    <property type="match status" value="1"/>
</dbReference>
<dbReference type="SMART" id="SM00456">
    <property type="entry name" value="WW"/>
    <property type="match status" value="2"/>
</dbReference>
<dbReference type="SMART" id="SM01016">
    <property type="entry name" value="Arg_tRNA_synt_N"/>
    <property type="match status" value="1"/>
</dbReference>
<dbReference type="InterPro" id="IPR035892">
    <property type="entry name" value="C2_domain_sf"/>
</dbReference>
<comment type="similarity">
    <text evidence="2">Belongs to the class-I aminoacyl-tRNA synthetase family.</text>
</comment>
<evidence type="ECO:0000313" key="19">
    <source>
        <dbReference type="EMBL" id="KAG2455537.1"/>
    </source>
</evidence>
<dbReference type="HAMAP" id="MF_00123">
    <property type="entry name" value="Arg_tRNA_synth"/>
    <property type="match status" value="1"/>
</dbReference>
<dbReference type="PROSITE" id="PS01159">
    <property type="entry name" value="WW_DOMAIN_1"/>
    <property type="match status" value="1"/>
</dbReference>
<keyword evidence="6" id="KW-0436">Ligase</keyword>
<dbReference type="GO" id="GO:0017101">
    <property type="term" value="C:aminoacyl-tRNA synthetase multienzyme complex"/>
    <property type="evidence" value="ECO:0007669"/>
    <property type="project" value="UniProtKB-ARBA"/>
</dbReference>
<keyword evidence="8" id="KW-0547">Nucleotide-binding</keyword>
<dbReference type="Proteomes" id="UP000886611">
    <property type="component" value="Unassembled WGS sequence"/>
</dbReference>
<feature type="non-terminal residue" evidence="19">
    <location>
        <position position="1706"/>
    </location>
</feature>
<sequence>MPRKELPLPEGWEEAHDFDGKVYYIDHKTKTTSWIDPRDRNTKPLTFADCIGDELPVGWEEAYDPQVGAYYIDHNTKTTQIEDPRIQWQREQERMLKEYLGVAADALKAQKEIYQVKEQRLKIAQQEFTNLNDVWKDKSTSQTSLNSGSSSSSKYDSDILKAEIVTAKSRVDKLKKELAYMRQELQYKEQGYETLKEVDQKMSITQCGFKLDEAQAIVSEVRRIKKAINSGEKEKYELMQTLARLKDEFRVDSRYQLDLWPSSSSLNDSNRSLPRLFSDAGSQTSLPDFSTSNNNKLAEKVRLSLKYEEAKKRIENIEVQIAKVDSEAWPGLLDPERDRLILINEKEELLKELQYMRPRKKAACDVERLDLERKRLEKDLQAARDNQSKALAERLKLHSRRSKLVRELEETARVASLIHAQLKSLSASTLSCSSGSSKSSLASSMGSLANSSQGSSSSLSFTDVFFDQPESSDPDYQYKLDYMLQEVATSFRPSSSITTIHENEIINTKMNLGTPIQTLKIAETPGSVTSLSPRSSISSLSPPCSPLVSDSHFLAGDAFLNHDNIGMDLELSGRLADLHVNTCMENKQLFDSTVPLSHIHCITQETDVKQDLGSTGPDSTKDGSLQIKTTGALPHKVGVFSAISDESVAGDSGVYEPSVDRPFKVADTVVNEERGSLDTPQIQLGMKYDVKEKRFALYVVQLSNAASFVVPPNEKVYVRIAVLPCSETTSCLFRTKAEFPQEYIRFNEVFWVAISHVALCQKTMRADVCCMTKSLQEQCLPSVKLQNTEIELEAEENVLENKESILPPEEYWQKDNMDYDISLNKSGDEEFGQVQEASQSAETIQWDEQLITEWTFDNETLQKVDKETITENIPQGVSVVRPKERRVAVPQQNLFVRGSTIIRSKTFSPGAQSQYVCRPILPAKGLDSLLRTSLDLELDLQVSRTKHNRLNQEIAVLKDLKEHLEQAKAKGETELPSWVVEDERFKLLLKQAEKQEREIKSLWSEIECLKNPDTHSVSSHLDDLREENAKLKYRVNILKKSLQEEKSKCGKSMININQQLQEVFGQAIQAAYPDLENPVLSVTPNQQPKFGDYQCNSAMAIAQMLKSKGQKIAPRDIAENIVRNIPVNDWIQKMEIAGPGFINVHLKREMISKNLTNLLLNGVQPPPVGPRKRVVIDFSSPNIAKEMHVGHLRSTIIGESMSRLFEFLGHGVLRLNHVGDWGTQFGMLIAHLQEKFPNYLTVSPPIGDLQAFYKESKARFDNEEEFKKRAYQCVVKLQSKEPDFIKAWNLICDVSRKEFQKVYDCLDITLIERGESFYQDMMTAVVKEFEEKGLVEVDDGRKVVFPPGCSIPLTIEKSDGGYTYDTSDLAALKQRIFDEKADIIIYVTDSGQAVHFQLVFAAAQMIGWYDPKITRVEHAGFGVVLGEDKKKFKTRSGDTVRLMDLLEEGLKRCMDKLKDKERDKVLTPEELNAAQKAVAFGCIKYADLSHNRINDYVFSFDKMLDDRGNTAAYLLYAFTRIRSIARLANIEESALRKAAENCVIVLDHEKEWKLGKCILRFPEILQKIVDDLLLHTLCDYLYELATTFTEFYDNCYCVEKDRQTGEVVKVNMWRMLLCEATASVMAKGFDILGLKPVQRIIKDLQEEEDDDDDDDYELDVDIGMDQGNIECRLERDAPKAEKAQRKAQLANISTAAARLSITISAV</sequence>
<feature type="coiled-coil region" evidence="17">
    <location>
        <begin position="107"/>
        <end position="184"/>
    </location>
</feature>
<evidence type="ECO:0000256" key="5">
    <source>
        <dbReference type="ARBA" id="ARBA00022490"/>
    </source>
</evidence>
<protein>
    <recommendedName>
        <fullName evidence="4">Arginine--tRNA ligase, cytoplasmic</fullName>
        <ecNumber evidence="3">6.1.1.19</ecNumber>
    </recommendedName>
    <alternativeName>
        <fullName evidence="15">Arginyl-tRNA synthetase</fullName>
    </alternativeName>
</protein>
<evidence type="ECO:0000256" key="7">
    <source>
        <dbReference type="ARBA" id="ARBA00022737"/>
    </source>
</evidence>
<comment type="caution">
    <text evidence="19">The sequence shown here is derived from an EMBL/GenBank/DDBJ whole genome shotgun (WGS) entry which is preliminary data.</text>
</comment>
<dbReference type="SUPFAM" id="SSF52374">
    <property type="entry name" value="Nucleotidylyl transferase"/>
    <property type="match status" value="1"/>
</dbReference>
<feature type="coiled-coil region" evidence="17">
    <location>
        <begin position="359"/>
        <end position="393"/>
    </location>
</feature>
<comment type="subcellular location">
    <subcellularLocation>
        <location evidence="1">Cytoplasm</location>
        <location evidence="1">Cytosol</location>
    </subcellularLocation>
</comment>
<dbReference type="FunFam" id="2.20.70.10:FF:000041">
    <property type="entry name" value="WW and C2 domain containing 1"/>
    <property type="match status" value="1"/>
</dbReference>
<dbReference type="PANTHER" id="PTHR11956:SF5">
    <property type="entry name" value="ARGININE--TRNA LIGASE, CYTOPLASMIC"/>
    <property type="match status" value="1"/>
</dbReference>
<dbReference type="PANTHER" id="PTHR11956">
    <property type="entry name" value="ARGINYL-TRNA SYNTHETASE"/>
    <property type="match status" value="1"/>
</dbReference>
<dbReference type="InterPro" id="IPR057747">
    <property type="entry name" value="WWC1_hairpin"/>
</dbReference>
<feature type="domain" description="WW" evidence="18">
    <location>
        <begin position="6"/>
        <end position="39"/>
    </location>
</feature>
<evidence type="ECO:0000256" key="15">
    <source>
        <dbReference type="ARBA" id="ARBA00033033"/>
    </source>
</evidence>
<dbReference type="Pfam" id="PF03485">
    <property type="entry name" value="Arg_tRNA_synt_N"/>
    <property type="match status" value="1"/>
</dbReference>
<keyword evidence="5" id="KW-0963">Cytoplasm</keyword>
<dbReference type="CDD" id="cd00201">
    <property type="entry name" value="WW"/>
    <property type="match status" value="2"/>
</dbReference>
<dbReference type="PROSITE" id="PS50020">
    <property type="entry name" value="WW_DOMAIN_2"/>
    <property type="match status" value="2"/>
</dbReference>
<dbReference type="InterPro" id="IPR005148">
    <property type="entry name" value="Arg-tRNA-synth_N"/>
</dbReference>
<evidence type="ECO:0000313" key="20">
    <source>
        <dbReference type="Proteomes" id="UP000886611"/>
    </source>
</evidence>
<dbReference type="Pfam" id="PF05746">
    <property type="entry name" value="DALR_1"/>
    <property type="match status" value="1"/>
</dbReference>
<keyword evidence="12 17" id="KW-0175">Coiled coil</keyword>
<reference evidence="19 20" key="1">
    <citation type="journal article" date="2021" name="Cell">
        <title>Tracing the genetic footprints of vertebrate landing in non-teleost ray-finned fishes.</title>
        <authorList>
            <person name="Bi X."/>
            <person name="Wang K."/>
            <person name="Yang L."/>
            <person name="Pan H."/>
            <person name="Jiang H."/>
            <person name="Wei Q."/>
            <person name="Fang M."/>
            <person name="Yu H."/>
            <person name="Zhu C."/>
            <person name="Cai Y."/>
            <person name="He Y."/>
            <person name="Gan X."/>
            <person name="Zeng H."/>
            <person name="Yu D."/>
            <person name="Zhu Y."/>
            <person name="Jiang H."/>
            <person name="Qiu Q."/>
            <person name="Yang H."/>
            <person name="Zhang Y.E."/>
            <person name="Wang W."/>
            <person name="Zhu M."/>
            <person name="He S."/>
            <person name="Zhang G."/>
        </authorList>
    </citation>
    <scope>NUCLEOTIDE SEQUENCE [LARGE SCALE GENOMIC DNA]</scope>
    <source>
        <strain evidence="19">Bchr_013</strain>
    </source>
</reference>
<evidence type="ECO:0000256" key="10">
    <source>
        <dbReference type="ARBA" id="ARBA00022917"/>
    </source>
</evidence>
<dbReference type="InterPro" id="IPR036020">
    <property type="entry name" value="WW_dom_sf"/>
</dbReference>
<evidence type="ECO:0000256" key="13">
    <source>
        <dbReference type="ARBA" id="ARBA00023146"/>
    </source>
</evidence>
<accession>A0A8X7WV79</accession>
<dbReference type="SUPFAM" id="SSF47323">
    <property type="entry name" value="Anticodon-binding domain of a subclass of class I aminoacyl-tRNA synthetases"/>
    <property type="match status" value="1"/>
</dbReference>
<dbReference type="EMBL" id="JAATIS010009265">
    <property type="protein sequence ID" value="KAG2455537.1"/>
    <property type="molecule type" value="Genomic_DNA"/>
</dbReference>
<keyword evidence="14" id="KW-0804">Transcription</keyword>
<evidence type="ECO:0000259" key="18">
    <source>
        <dbReference type="PROSITE" id="PS50020"/>
    </source>
</evidence>
<gene>
    <name evidence="19" type="primary">Rars</name>
    <name evidence="19" type="ORF">GTO96_0007035</name>
</gene>
<dbReference type="GO" id="GO:0006420">
    <property type="term" value="P:arginyl-tRNA aminoacylation"/>
    <property type="evidence" value="ECO:0007669"/>
    <property type="project" value="InterPro"/>
</dbReference>
<evidence type="ECO:0000256" key="8">
    <source>
        <dbReference type="ARBA" id="ARBA00022741"/>
    </source>
</evidence>
<keyword evidence="13" id="KW-0030">Aminoacyl-tRNA synthetase</keyword>
<dbReference type="Gene3D" id="1.10.730.10">
    <property type="entry name" value="Isoleucyl-tRNA Synthetase, Domain 1"/>
    <property type="match status" value="1"/>
</dbReference>
<dbReference type="InterPro" id="IPR009080">
    <property type="entry name" value="tRNAsynth_Ia_anticodon-bd"/>
</dbReference>
<dbReference type="Pfam" id="PF00750">
    <property type="entry name" value="tRNA-synt_1d"/>
    <property type="match status" value="1"/>
</dbReference>
<dbReference type="FunFam" id="1.10.730.10:FF:000016">
    <property type="entry name" value="Arginine--tRNA ligase, cytoplasmic"/>
    <property type="match status" value="1"/>
</dbReference>
<dbReference type="InterPro" id="IPR001278">
    <property type="entry name" value="Arg-tRNA-ligase"/>
</dbReference>
<name>A0A8X7WV79_POLSE</name>
<evidence type="ECO:0000256" key="6">
    <source>
        <dbReference type="ARBA" id="ARBA00022598"/>
    </source>
</evidence>
<feature type="non-terminal residue" evidence="19">
    <location>
        <position position="1"/>
    </location>
</feature>
<dbReference type="Gene3D" id="3.40.50.620">
    <property type="entry name" value="HUPs"/>
    <property type="match status" value="1"/>
</dbReference>
<dbReference type="Gene3D" id="3.30.1360.70">
    <property type="entry name" value="Arginyl tRNA synthetase N-terminal domain"/>
    <property type="match status" value="1"/>
</dbReference>
<evidence type="ECO:0000256" key="2">
    <source>
        <dbReference type="ARBA" id="ARBA00005594"/>
    </source>
</evidence>
<evidence type="ECO:0000256" key="3">
    <source>
        <dbReference type="ARBA" id="ARBA00012837"/>
    </source>
</evidence>
<evidence type="ECO:0000256" key="1">
    <source>
        <dbReference type="ARBA" id="ARBA00004514"/>
    </source>
</evidence>
<dbReference type="FunFam" id="2.20.70.10:FF:000001">
    <property type="entry name" value="Membrane-associated guanylate kinase, WW and PDZ domain-containing protein 1"/>
    <property type="match status" value="1"/>
</dbReference>
<dbReference type="InterPro" id="IPR014729">
    <property type="entry name" value="Rossmann-like_a/b/a_fold"/>
</dbReference>
<evidence type="ECO:0000256" key="9">
    <source>
        <dbReference type="ARBA" id="ARBA00022840"/>
    </source>
</evidence>
<evidence type="ECO:0000256" key="14">
    <source>
        <dbReference type="ARBA" id="ARBA00023163"/>
    </source>
</evidence>
<dbReference type="Pfam" id="PF25802">
    <property type="entry name" value="WWC1"/>
    <property type="match status" value="1"/>
</dbReference>
<dbReference type="GO" id="GO:0005829">
    <property type="term" value="C:cytosol"/>
    <property type="evidence" value="ECO:0007669"/>
    <property type="project" value="UniProtKB-SubCell"/>
</dbReference>
<dbReference type="EC" id="6.1.1.19" evidence="3"/>
<dbReference type="NCBIfam" id="TIGR00456">
    <property type="entry name" value="argS"/>
    <property type="match status" value="1"/>
</dbReference>
<dbReference type="CDD" id="cd00671">
    <property type="entry name" value="ArgRS_core"/>
    <property type="match status" value="1"/>
</dbReference>
<dbReference type="FunFam" id="3.30.1360.70:FF:000002">
    <property type="entry name" value="arginine--tRNA ligase, cytoplasmic"/>
    <property type="match status" value="1"/>
</dbReference>
<dbReference type="Gene3D" id="2.60.40.150">
    <property type="entry name" value="C2 domain"/>
    <property type="match status" value="1"/>
</dbReference>
<evidence type="ECO:0000256" key="17">
    <source>
        <dbReference type="SAM" id="Coils"/>
    </source>
</evidence>
<proteinExistence type="inferred from homology"/>
<dbReference type="Pfam" id="PF00397">
    <property type="entry name" value="WW"/>
    <property type="match status" value="2"/>
</dbReference>
<evidence type="ECO:0000256" key="12">
    <source>
        <dbReference type="ARBA" id="ARBA00023054"/>
    </source>
</evidence>
<evidence type="ECO:0000256" key="16">
    <source>
        <dbReference type="ARBA" id="ARBA00049339"/>
    </source>
</evidence>
<organism evidence="19 20">
    <name type="scientific">Polypterus senegalus</name>
    <name type="common">Senegal bichir</name>
    <dbReference type="NCBI Taxonomy" id="55291"/>
    <lineage>
        <taxon>Eukaryota</taxon>
        <taxon>Metazoa</taxon>
        <taxon>Chordata</taxon>
        <taxon>Craniata</taxon>
        <taxon>Vertebrata</taxon>
        <taxon>Euteleostomi</taxon>
        <taxon>Actinopterygii</taxon>
        <taxon>Polypteriformes</taxon>
        <taxon>Polypteridae</taxon>
        <taxon>Polypterus</taxon>
    </lineage>
</organism>
<feature type="coiled-coil region" evidence="17">
    <location>
        <begin position="947"/>
        <end position="974"/>
    </location>
</feature>
<dbReference type="SMART" id="SM00836">
    <property type="entry name" value="DALR_1"/>
    <property type="match status" value="1"/>
</dbReference>
<dbReference type="GO" id="GO:0005524">
    <property type="term" value="F:ATP binding"/>
    <property type="evidence" value="ECO:0007669"/>
    <property type="project" value="UniProtKB-KW"/>
</dbReference>
<dbReference type="SUPFAM" id="SSF51045">
    <property type="entry name" value="WW domain"/>
    <property type="match status" value="2"/>
</dbReference>
<keyword evidence="20" id="KW-1185">Reference proteome</keyword>
<dbReference type="FunFam" id="3.40.50.620:FF:000084">
    <property type="entry name" value="arginine--tRNA ligase, cytoplasmic"/>
    <property type="match status" value="1"/>
</dbReference>
<comment type="catalytic activity">
    <reaction evidence="16">
        <text>tRNA(Arg) + L-arginine + ATP = L-arginyl-tRNA(Arg) + AMP + diphosphate</text>
        <dbReference type="Rhea" id="RHEA:20301"/>
        <dbReference type="Rhea" id="RHEA-COMP:9658"/>
        <dbReference type="Rhea" id="RHEA-COMP:9673"/>
        <dbReference type="ChEBI" id="CHEBI:30616"/>
        <dbReference type="ChEBI" id="CHEBI:32682"/>
        <dbReference type="ChEBI" id="CHEBI:33019"/>
        <dbReference type="ChEBI" id="CHEBI:78442"/>
        <dbReference type="ChEBI" id="CHEBI:78513"/>
        <dbReference type="ChEBI" id="CHEBI:456215"/>
        <dbReference type="EC" id="6.1.1.19"/>
    </reaction>
</comment>
<keyword evidence="7" id="KW-0677">Repeat</keyword>
<keyword evidence="11" id="KW-0805">Transcription regulation</keyword>
<dbReference type="InterPro" id="IPR001412">
    <property type="entry name" value="aa-tRNA-synth_I_CS"/>
</dbReference>
<feature type="domain" description="WW" evidence="18">
    <location>
        <begin position="53"/>
        <end position="86"/>
    </location>
</feature>
<keyword evidence="10" id="KW-0648">Protein biosynthesis</keyword>